<reference evidence="1" key="1">
    <citation type="submission" date="2020-04" db="EMBL/GenBank/DDBJ databases">
        <authorList>
            <person name="Chiriac C."/>
            <person name="Salcher M."/>
            <person name="Ghai R."/>
            <person name="Kavagutti S V."/>
        </authorList>
    </citation>
    <scope>NUCLEOTIDE SEQUENCE</scope>
</reference>
<evidence type="ECO:0000313" key="1">
    <source>
        <dbReference type="EMBL" id="CAB4152211.1"/>
    </source>
</evidence>
<protein>
    <submittedName>
        <fullName evidence="1">Uncharacterized protein</fullName>
    </submittedName>
</protein>
<gene>
    <name evidence="1" type="ORF">UFOVP595_59</name>
</gene>
<dbReference type="EMBL" id="LR796568">
    <property type="protein sequence ID" value="CAB4152211.1"/>
    <property type="molecule type" value="Genomic_DNA"/>
</dbReference>
<proteinExistence type="predicted"/>
<name>A0A6J5N2I3_9CAUD</name>
<organism evidence="1">
    <name type="scientific">uncultured Caudovirales phage</name>
    <dbReference type="NCBI Taxonomy" id="2100421"/>
    <lineage>
        <taxon>Viruses</taxon>
        <taxon>Duplodnaviria</taxon>
        <taxon>Heunggongvirae</taxon>
        <taxon>Uroviricota</taxon>
        <taxon>Caudoviricetes</taxon>
        <taxon>Peduoviridae</taxon>
        <taxon>Maltschvirus</taxon>
        <taxon>Maltschvirus maltsch</taxon>
    </lineage>
</organism>
<accession>A0A6J5N2I3</accession>
<sequence>MQNILKHLQQIYNMPTIYYTSNAALQYNQTNNMDDYYLDNNTLPLAKFLTESPITRILAENELSALYFLIELQDIFVRYSYYENNTFISNTNINYFEANLKYHNAITINWSGAPANANKIAVQIFDIAGDELTEIRYFIKAESTCIENQIVWLNKLGGYDSFMFTGGLETSISAIKETEIEFPFNTNFLSPYPITSYRSINSNKQIKIAHRCANNETAQWLKNDLINSADIYIVENSIYKPVLMQDANVGYNSYSKEFIVTFNLKYAYPINIQTR</sequence>